<sequence length="233" mass="25218">MVGILLPALGSARRTAKTMKCLVNVRNMQVAHWTYMTDNDGYFIQANLSHSGIVHYNPDGTPIVPWLETLEDYYGSALLHRSPVDESPHWGPAPDGQPITGAPINQRRVTSYGINNYLVDIGSGFNPNGTGPPYKRLIQVPNPSANVHFLIMAYEGAYAGADHPHVESWGFFGAAGAPQLAAQQVQIDAHGGPPAAAESKSNWGFLDGHAVTAEFSEVYFDATENNFDPEVAN</sequence>
<evidence type="ECO:0000313" key="2">
    <source>
        <dbReference type="Proteomes" id="UP000541810"/>
    </source>
</evidence>
<keyword evidence="2" id="KW-1185">Reference proteome</keyword>
<comment type="caution">
    <text evidence="1">The sequence shown here is derived from an EMBL/GenBank/DDBJ whole genome shotgun (WGS) entry which is preliminary data.</text>
</comment>
<reference evidence="1 2" key="1">
    <citation type="submission" date="2020-08" db="EMBL/GenBank/DDBJ databases">
        <title>Genomic Encyclopedia of Type Strains, Phase IV (KMG-IV): sequencing the most valuable type-strain genomes for metagenomic binning, comparative biology and taxonomic classification.</title>
        <authorList>
            <person name="Goeker M."/>
        </authorList>
    </citation>
    <scope>NUCLEOTIDE SEQUENCE [LARGE SCALE GENOMIC DNA]</scope>
    <source>
        <strain evidence="1 2">DSM 103725</strain>
    </source>
</reference>
<dbReference type="AlphaFoldDB" id="A0A7X0LKG2"/>
<organism evidence="1 2">
    <name type="scientific">Algisphaera agarilytica</name>
    <dbReference type="NCBI Taxonomy" id="1385975"/>
    <lineage>
        <taxon>Bacteria</taxon>
        <taxon>Pseudomonadati</taxon>
        <taxon>Planctomycetota</taxon>
        <taxon>Phycisphaerae</taxon>
        <taxon>Phycisphaerales</taxon>
        <taxon>Phycisphaeraceae</taxon>
        <taxon>Algisphaera</taxon>
    </lineage>
</organism>
<proteinExistence type="predicted"/>
<name>A0A7X0LKG2_9BACT</name>
<accession>A0A7X0LKG2</accession>
<dbReference type="EMBL" id="JACHGY010000001">
    <property type="protein sequence ID" value="MBB6429887.1"/>
    <property type="molecule type" value="Genomic_DNA"/>
</dbReference>
<protein>
    <submittedName>
        <fullName evidence="1">Uncharacterized protein</fullName>
    </submittedName>
</protein>
<gene>
    <name evidence="1" type="ORF">HNQ40_001693</name>
</gene>
<dbReference type="Proteomes" id="UP000541810">
    <property type="component" value="Unassembled WGS sequence"/>
</dbReference>
<evidence type="ECO:0000313" key="1">
    <source>
        <dbReference type="EMBL" id="MBB6429887.1"/>
    </source>
</evidence>